<dbReference type="GO" id="GO:0004497">
    <property type="term" value="F:monooxygenase activity"/>
    <property type="evidence" value="ECO:0007669"/>
    <property type="project" value="UniProtKB-KW"/>
</dbReference>
<sequence length="544" mass="61353">MDRHGHQSTNRALSPDVIIIGAGFAGISALYHLRKLGLTCRIVERGEDIGGVWYWNRYPGARVDSGIPSYVLNIPECWESWTWTELFPDHNEMSKFVNHCDRQIGIRKDTIFAKSVTGARFDSCSARWEVELDGGDEARMSCKYLICAVGTTSHRYKRMDKMLDNFHGRVYFPSLWPQRANVDLGRQDVAVIGTGSSGLQIVQELGPRVKSLTVYQRSYHAALPLPMSPFGGFDHRTPKDSLPALFESRKTTPSGLAMVAPQSKGTFEVSDSERHQMFEELYAKGLPYWVGGFKDLTTNPEANRAAYDFWARQTRSRIQDPRKRDIIAPLEPTYPFGAKRIGLECGYFDLFNRNNVDVIDTSANSIAAITGDGIVLKDGTSHRHDVIIPAMGYDLGNEIIKSLGLRDTENTPVDQLWSTDGIRTFVGIMHHGYPNMFMICGPQSPGEQGNVPTCIDIQATWIAETVHKMEEEQIVSIRPKSQSAEEWNTKVHEVYNQDYYASTRSRYTESGNPLFYGGGIDRYYAELKNAGKTWDHFEIVKHTP</sequence>
<evidence type="ECO:0000256" key="7">
    <source>
        <dbReference type="ARBA" id="ARBA00023033"/>
    </source>
</evidence>
<dbReference type="InterPro" id="IPR036188">
    <property type="entry name" value="FAD/NAD-bd_sf"/>
</dbReference>
<reference evidence="9 10" key="1">
    <citation type="submission" date="2018-02" db="EMBL/GenBank/DDBJ databases">
        <title>The genomes of Aspergillus section Nigri reveals drivers in fungal speciation.</title>
        <authorList>
            <consortium name="DOE Joint Genome Institute"/>
            <person name="Vesth T.C."/>
            <person name="Nybo J."/>
            <person name="Theobald S."/>
            <person name="Brandl J."/>
            <person name="Frisvad J.C."/>
            <person name="Nielsen K.F."/>
            <person name="Lyhne E.K."/>
            <person name="Kogle M.E."/>
            <person name="Kuo A."/>
            <person name="Riley R."/>
            <person name="Clum A."/>
            <person name="Nolan M."/>
            <person name="Lipzen A."/>
            <person name="Salamov A."/>
            <person name="Henrissat B."/>
            <person name="Wiebenga A."/>
            <person name="De vries R.P."/>
            <person name="Grigoriev I.V."/>
            <person name="Mortensen U.H."/>
            <person name="Andersen M.R."/>
            <person name="Baker S.E."/>
        </authorList>
    </citation>
    <scope>NUCLEOTIDE SEQUENCE [LARGE SCALE GENOMIC DNA]</scope>
    <source>
        <strain evidence="9 10">CBS 114.80</strain>
    </source>
</reference>
<keyword evidence="3" id="KW-0285">Flavoprotein</keyword>
<dbReference type="Pfam" id="PF13450">
    <property type="entry name" value="NAD_binding_8"/>
    <property type="match status" value="1"/>
</dbReference>
<evidence type="ECO:0000256" key="5">
    <source>
        <dbReference type="ARBA" id="ARBA00022857"/>
    </source>
</evidence>
<dbReference type="Proteomes" id="UP000248817">
    <property type="component" value="Unassembled WGS sequence"/>
</dbReference>
<evidence type="ECO:0000256" key="1">
    <source>
        <dbReference type="ARBA" id="ARBA00001974"/>
    </source>
</evidence>
<keyword evidence="8" id="KW-0472">Membrane</keyword>
<feature type="transmembrane region" description="Helical" evidence="8">
    <location>
        <begin position="12"/>
        <end position="33"/>
    </location>
</feature>
<evidence type="ECO:0000256" key="6">
    <source>
        <dbReference type="ARBA" id="ARBA00023002"/>
    </source>
</evidence>
<proteinExistence type="inferred from homology"/>
<evidence type="ECO:0000256" key="3">
    <source>
        <dbReference type="ARBA" id="ARBA00022630"/>
    </source>
</evidence>
<organism evidence="9 10">
    <name type="scientific">Aspergillus indologenus CBS 114.80</name>
    <dbReference type="NCBI Taxonomy" id="1450541"/>
    <lineage>
        <taxon>Eukaryota</taxon>
        <taxon>Fungi</taxon>
        <taxon>Dikarya</taxon>
        <taxon>Ascomycota</taxon>
        <taxon>Pezizomycotina</taxon>
        <taxon>Eurotiomycetes</taxon>
        <taxon>Eurotiomycetidae</taxon>
        <taxon>Eurotiales</taxon>
        <taxon>Aspergillaceae</taxon>
        <taxon>Aspergillus</taxon>
        <taxon>Aspergillus subgen. Circumdati</taxon>
    </lineage>
</organism>
<evidence type="ECO:0000256" key="8">
    <source>
        <dbReference type="SAM" id="Phobius"/>
    </source>
</evidence>
<comment type="cofactor">
    <cofactor evidence="1">
        <name>FAD</name>
        <dbReference type="ChEBI" id="CHEBI:57692"/>
    </cofactor>
</comment>
<keyword evidence="8" id="KW-0812">Transmembrane</keyword>
<dbReference type="SUPFAM" id="SSF51905">
    <property type="entry name" value="FAD/NAD(P)-binding domain"/>
    <property type="match status" value="1"/>
</dbReference>
<evidence type="ECO:0000313" key="10">
    <source>
        <dbReference type="Proteomes" id="UP000248817"/>
    </source>
</evidence>
<dbReference type="AlphaFoldDB" id="A0A2V5HRW9"/>
<dbReference type="PANTHER" id="PTHR43098">
    <property type="entry name" value="L-ORNITHINE N(5)-MONOOXYGENASE-RELATED"/>
    <property type="match status" value="1"/>
</dbReference>
<comment type="similarity">
    <text evidence="2">Belongs to the FAD-binding monooxygenase family.</text>
</comment>
<keyword evidence="10" id="KW-1185">Reference proteome</keyword>
<keyword evidence="4" id="KW-0274">FAD</keyword>
<accession>A0A2V5HRW9</accession>
<name>A0A2V5HRW9_9EURO</name>
<evidence type="ECO:0000256" key="2">
    <source>
        <dbReference type="ARBA" id="ARBA00010139"/>
    </source>
</evidence>
<dbReference type="Gene3D" id="3.50.50.60">
    <property type="entry name" value="FAD/NAD(P)-binding domain"/>
    <property type="match status" value="3"/>
</dbReference>
<keyword evidence="8" id="KW-1133">Transmembrane helix</keyword>
<evidence type="ECO:0000256" key="4">
    <source>
        <dbReference type="ARBA" id="ARBA00022827"/>
    </source>
</evidence>
<dbReference type="EMBL" id="KZ825574">
    <property type="protein sequence ID" value="PYI27228.1"/>
    <property type="molecule type" value="Genomic_DNA"/>
</dbReference>
<gene>
    <name evidence="9" type="ORF">BP00DRAFT_464222</name>
</gene>
<protein>
    <submittedName>
        <fullName evidence="9">Putative steroid monooxygenase</fullName>
    </submittedName>
</protein>
<keyword evidence="7 9" id="KW-0503">Monooxygenase</keyword>
<dbReference type="PANTHER" id="PTHR43098:SF3">
    <property type="entry name" value="L-ORNITHINE N(5)-MONOOXYGENASE-RELATED"/>
    <property type="match status" value="1"/>
</dbReference>
<keyword evidence="6" id="KW-0560">Oxidoreductase</keyword>
<keyword evidence="5" id="KW-0521">NADP</keyword>
<dbReference type="InterPro" id="IPR050775">
    <property type="entry name" value="FAD-binding_Monooxygenases"/>
</dbReference>
<evidence type="ECO:0000313" key="9">
    <source>
        <dbReference type="EMBL" id="PYI27228.1"/>
    </source>
</evidence>